<evidence type="ECO:0000259" key="3">
    <source>
        <dbReference type="PROSITE" id="PS50042"/>
    </source>
</evidence>
<dbReference type="InterPro" id="IPR023753">
    <property type="entry name" value="FAD/NAD-binding_dom"/>
</dbReference>
<evidence type="ECO:0000256" key="2">
    <source>
        <dbReference type="ARBA" id="ARBA00023002"/>
    </source>
</evidence>
<dbReference type="Proteomes" id="UP000283254">
    <property type="component" value="Unassembled WGS sequence"/>
</dbReference>
<dbReference type="GO" id="GO:0016491">
    <property type="term" value="F:oxidoreductase activity"/>
    <property type="evidence" value="ECO:0007669"/>
    <property type="project" value="UniProtKB-KW"/>
</dbReference>
<sequence length="561" mass="59693">MSATPILAPLPTPNLEKRRHQIYPVLDEADLEHVRQFGTQQRYRDGAAVFAAGQARPAILFILRGQLLLRRHDGLGVNEAMALLGPGQFSGEEGQLAGRPAMEDGWAVGELETLALLSESLRMLLVAQAELGERIVRSLILRRVILMQRNSGGPVIVAPHGHPGIRDLERFLSSNAHPYSLHDPEHDPAAAALAEGLRPGPDDWPLVFCPGSEPKRNPSLAELGRCIGLLQECDPGKVWDVAVVGGGPAGLATAVYAASEGLSVVVLETFSYGGQAAASARIENYLGFPTGISGGALTGRAYVQAEKFGVEVAIPASATCLDRDSDQLRMTLCEGLGTVRARSVVLACGARYRRPSLANLKRLEGRGVYYWASSLETRLCKGHEVILVGGGNSAGQAAVFLAGHAARVHVLVRRDGLAATMSNYLIERIAATPNISLHTCAEIAGLVDTDKGLERVQVRDLRSGLETEYDIRHVFLFIGADPNTGWLHGSDIEVDRNGFICTGSDVTVAADKPRKMLETSMPGVFAIGDVRAGSTKRVAAAVGEGAAVVAQIHQYLGEAGA</sequence>
<dbReference type="PROSITE" id="PS50042">
    <property type="entry name" value="CNMP_BINDING_3"/>
    <property type="match status" value="1"/>
</dbReference>
<gene>
    <name evidence="4" type="ORF">NM04_17145</name>
</gene>
<dbReference type="CDD" id="cd00038">
    <property type="entry name" value="CAP_ED"/>
    <property type="match status" value="1"/>
</dbReference>
<dbReference type="InterPro" id="IPR050097">
    <property type="entry name" value="Ferredoxin-NADP_redctase_2"/>
</dbReference>
<dbReference type="PRINTS" id="PR00469">
    <property type="entry name" value="PNDRDTASEII"/>
</dbReference>
<dbReference type="InterPro" id="IPR000595">
    <property type="entry name" value="cNMP-bd_dom"/>
</dbReference>
<keyword evidence="2" id="KW-0560">Oxidoreductase</keyword>
<feature type="domain" description="Cyclic nucleotide-binding" evidence="3">
    <location>
        <begin position="22"/>
        <end position="142"/>
    </location>
</feature>
<evidence type="ECO:0000256" key="1">
    <source>
        <dbReference type="ARBA" id="ARBA00022630"/>
    </source>
</evidence>
<proteinExistence type="predicted"/>
<dbReference type="InterPro" id="IPR036188">
    <property type="entry name" value="FAD/NAD-bd_sf"/>
</dbReference>
<protein>
    <submittedName>
        <fullName evidence="4">Thioredoxin reductase</fullName>
    </submittedName>
</protein>
<dbReference type="OrthoDB" id="9806179at2"/>
<dbReference type="InterPro" id="IPR014710">
    <property type="entry name" value="RmlC-like_jellyroll"/>
</dbReference>
<accession>A0A422QHY7</accession>
<dbReference type="Pfam" id="PF07992">
    <property type="entry name" value="Pyr_redox_2"/>
    <property type="match status" value="1"/>
</dbReference>
<evidence type="ECO:0000313" key="5">
    <source>
        <dbReference type="Proteomes" id="UP000283254"/>
    </source>
</evidence>
<dbReference type="RefSeq" id="WP_123070695.1">
    <property type="nucleotide sequence ID" value="NZ_JSAB01000188.1"/>
</dbReference>
<dbReference type="EMBL" id="JSAB01000188">
    <property type="protein sequence ID" value="RNF29585.1"/>
    <property type="molecule type" value="Genomic_DNA"/>
</dbReference>
<organism evidence="4 5">
    <name type="scientific">Massilia aurea</name>
    <dbReference type="NCBI Taxonomy" id="373040"/>
    <lineage>
        <taxon>Bacteria</taxon>
        <taxon>Pseudomonadati</taxon>
        <taxon>Pseudomonadota</taxon>
        <taxon>Betaproteobacteria</taxon>
        <taxon>Burkholderiales</taxon>
        <taxon>Oxalobacteraceae</taxon>
        <taxon>Telluria group</taxon>
        <taxon>Massilia</taxon>
    </lineage>
</organism>
<dbReference type="AlphaFoldDB" id="A0A422QHY7"/>
<name>A0A422QHY7_9BURK</name>
<keyword evidence="5" id="KW-1185">Reference proteome</keyword>
<evidence type="ECO:0000313" key="4">
    <source>
        <dbReference type="EMBL" id="RNF29585.1"/>
    </source>
</evidence>
<dbReference type="PANTHER" id="PTHR48105">
    <property type="entry name" value="THIOREDOXIN REDUCTASE 1-RELATED-RELATED"/>
    <property type="match status" value="1"/>
</dbReference>
<keyword evidence="1" id="KW-0285">Flavoprotein</keyword>
<dbReference type="Gene3D" id="2.60.120.10">
    <property type="entry name" value="Jelly Rolls"/>
    <property type="match status" value="1"/>
</dbReference>
<dbReference type="InterPro" id="IPR018490">
    <property type="entry name" value="cNMP-bd_dom_sf"/>
</dbReference>
<dbReference type="Gene3D" id="3.50.50.60">
    <property type="entry name" value="FAD/NAD(P)-binding domain"/>
    <property type="match status" value="2"/>
</dbReference>
<comment type="caution">
    <text evidence="4">The sequence shown here is derived from an EMBL/GenBank/DDBJ whole genome shotgun (WGS) entry which is preliminary data.</text>
</comment>
<dbReference type="SUPFAM" id="SSF51206">
    <property type="entry name" value="cAMP-binding domain-like"/>
    <property type="match status" value="1"/>
</dbReference>
<dbReference type="SUPFAM" id="SSF51905">
    <property type="entry name" value="FAD/NAD(P)-binding domain"/>
    <property type="match status" value="1"/>
</dbReference>
<reference evidence="4" key="1">
    <citation type="submission" date="2014-10" db="EMBL/GenBank/DDBJ databases">
        <title>Massilia sp. genome.</title>
        <authorList>
            <person name="Xu B."/>
            <person name="Dai L."/>
            <person name="Huang Z."/>
        </authorList>
    </citation>
    <scope>NUCLEOTIDE SEQUENCE [LARGE SCALE GENOMIC DNA]</scope>
    <source>
        <strain evidence="4">CFS-1</strain>
    </source>
</reference>
<dbReference type="PRINTS" id="PR00368">
    <property type="entry name" value="FADPNR"/>
</dbReference>